<evidence type="ECO:0000313" key="4">
    <source>
        <dbReference type="Proteomes" id="UP000176336"/>
    </source>
</evidence>
<dbReference type="Gene3D" id="3.90.550.10">
    <property type="entry name" value="Spore Coat Polysaccharide Biosynthesis Protein SpsA, Chain A"/>
    <property type="match status" value="1"/>
</dbReference>
<gene>
    <name evidence="3" type="ORF">A2871_03640</name>
</gene>
<organism evidence="3 4">
    <name type="scientific">Candidatus Daviesbacteria bacterium RIFCSPHIGHO2_01_FULL_41_23</name>
    <dbReference type="NCBI Taxonomy" id="1797764"/>
    <lineage>
        <taxon>Bacteria</taxon>
        <taxon>Candidatus Daviesiibacteriota</taxon>
    </lineage>
</organism>
<dbReference type="Pfam" id="PF00535">
    <property type="entry name" value="Glycos_transf_2"/>
    <property type="match status" value="1"/>
</dbReference>
<evidence type="ECO:0000256" key="1">
    <source>
        <dbReference type="SAM" id="Phobius"/>
    </source>
</evidence>
<feature type="transmembrane region" description="Helical" evidence="1">
    <location>
        <begin position="194"/>
        <end position="211"/>
    </location>
</feature>
<name>A0A1F5ITP1_9BACT</name>
<reference evidence="3 4" key="1">
    <citation type="journal article" date="2016" name="Nat. Commun.">
        <title>Thousands of microbial genomes shed light on interconnected biogeochemical processes in an aquifer system.</title>
        <authorList>
            <person name="Anantharaman K."/>
            <person name="Brown C.T."/>
            <person name="Hug L.A."/>
            <person name="Sharon I."/>
            <person name="Castelle C.J."/>
            <person name="Probst A.J."/>
            <person name="Thomas B.C."/>
            <person name="Singh A."/>
            <person name="Wilkins M.J."/>
            <person name="Karaoz U."/>
            <person name="Brodie E.L."/>
            <person name="Williams K.H."/>
            <person name="Hubbard S.S."/>
            <person name="Banfield J.F."/>
        </authorList>
    </citation>
    <scope>NUCLEOTIDE SEQUENCE [LARGE SCALE GENOMIC DNA]</scope>
</reference>
<evidence type="ECO:0000313" key="3">
    <source>
        <dbReference type="EMBL" id="OGE19723.1"/>
    </source>
</evidence>
<dbReference type="AlphaFoldDB" id="A0A1F5ITP1"/>
<keyword evidence="1" id="KW-0472">Membrane</keyword>
<dbReference type="SUPFAM" id="SSF53448">
    <property type="entry name" value="Nucleotide-diphospho-sugar transferases"/>
    <property type="match status" value="1"/>
</dbReference>
<dbReference type="Proteomes" id="UP000176336">
    <property type="component" value="Unassembled WGS sequence"/>
</dbReference>
<dbReference type="PANTHER" id="PTHR43630">
    <property type="entry name" value="POLY-BETA-1,6-N-ACETYL-D-GLUCOSAMINE SYNTHASE"/>
    <property type="match status" value="1"/>
</dbReference>
<feature type="transmembrane region" description="Helical" evidence="1">
    <location>
        <begin position="223"/>
        <end position="240"/>
    </location>
</feature>
<dbReference type="InterPro" id="IPR029044">
    <property type="entry name" value="Nucleotide-diphossugar_trans"/>
</dbReference>
<dbReference type="EMBL" id="MFCR01000002">
    <property type="protein sequence ID" value="OGE19723.1"/>
    <property type="molecule type" value="Genomic_DNA"/>
</dbReference>
<feature type="domain" description="Glycosyltransferase 2-like" evidence="2">
    <location>
        <begin position="3"/>
        <end position="121"/>
    </location>
</feature>
<protein>
    <recommendedName>
        <fullName evidence="2">Glycosyltransferase 2-like domain-containing protein</fullName>
    </recommendedName>
</protein>
<evidence type="ECO:0000259" key="2">
    <source>
        <dbReference type="Pfam" id="PF00535"/>
    </source>
</evidence>
<keyword evidence="1" id="KW-1133">Transmembrane helix</keyword>
<keyword evidence="1" id="KW-0812">Transmembrane</keyword>
<sequence length="246" mass="28611">MISAVLITLNEQKNIRKALTSLKGLADEVIIADSGSRDNTLKIAREFNTEIYFRKFDNFANQKNFALSKATNEWVLALDADEEIPSVLAEEIRKAVKNEQYSGYLIPRRNFIFGTEIKYSRWSPDAHIWLWKKNSGKWVGDVHEEVKIAGKVGLLKSSKIHNSHQTLSSFFRANNLYSDLEAQSLYKKNIRFSFLKMFLTPIFEFILRFFYKRGFLDGKIGFALSFAMGIYKLSVWIKLWELEKKK</sequence>
<accession>A0A1F5ITP1</accession>
<proteinExistence type="predicted"/>
<dbReference type="PANTHER" id="PTHR43630:SF2">
    <property type="entry name" value="GLYCOSYLTRANSFERASE"/>
    <property type="match status" value="1"/>
</dbReference>
<comment type="caution">
    <text evidence="3">The sequence shown here is derived from an EMBL/GenBank/DDBJ whole genome shotgun (WGS) entry which is preliminary data.</text>
</comment>
<dbReference type="InterPro" id="IPR001173">
    <property type="entry name" value="Glyco_trans_2-like"/>
</dbReference>
<dbReference type="CDD" id="cd02511">
    <property type="entry name" value="Beta4Glucosyltransferase"/>
    <property type="match status" value="1"/>
</dbReference>